<evidence type="ECO:0000256" key="2">
    <source>
        <dbReference type="ARBA" id="ARBA00023016"/>
    </source>
</evidence>
<name>A0ABD6TCE0_9BACI</name>
<dbReference type="GO" id="GO:0003723">
    <property type="term" value="F:RNA binding"/>
    <property type="evidence" value="ECO:0007669"/>
    <property type="project" value="UniProtKB-UniRule"/>
</dbReference>
<dbReference type="PANTHER" id="PTHR34772">
    <property type="entry name" value="RNA-BINDING PROTEIN HFQ"/>
    <property type="match status" value="1"/>
</dbReference>
<comment type="similarity">
    <text evidence="3">Belongs to the Hfq family.</text>
</comment>
<dbReference type="HAMAP" id="MF_00436">
    <property type="entry name" value="Hfq"/>
    <property type="match status" value="1"/>
</dbReference>
<keyword evidence="2 3" id="KW-0346">Stress response</keyword>
<dbReference type="Pfam" id="PF17209">
    <property type="entry name" value="Hfq"/>
    <property type="match status" value="1"/>
</dbReference>
<gene>
    <name evidence="3 5" type="primary">hfq</name>
    <name evidence="5" type="ORF">COF81_02110</name>
</gene>
<comment type="function">
    <text evidence="3">RNA chaperone that binds small regulatory RNA (sRNAs) and mRNAs to facilitate mRNA translational regulation in response to envelope stress, environmental stress and changes in metabolite concentrations. Also binds with high specificity to tRNAs.</text>
</comment>
<dbReference type="NCBIfam" id="TIGR02383">
    <property type="entry name" value="Hfq"/>
    <property type="match status" value="1"/>
</dbReference>
<evidence type="ECO:0000313" key="6">
    <source>
        <dbReference type="Proteomes" id="UP000221918"/>
    </source>
</evidence>
<proteinExistence type="inferred from homology"/>
<dbReference type="InterPro" id="IPR005001">
    <property type="entry name" value="Hfq"/>
</dbReference>
<dbReference type="InterPro" id="IPR010920">
    <property type="entry name" value="LSM_dom_sf"/>
</dbReference>
<organism evidence="5 6">
    <name type="scientific">Bacillus pseudomycoides</name>
    <dbReference type="NCBI Taxonomy" id="64104"/>
    <lineage>
        <taxon>Bacteria</taxon>
        <taxon>Bacillati</taxon>
        <taxon>Bacillota</taxon>
        <taxon>Bacilli</taxon>
        <taxon>Bacillales</taxon>
        <taxon>Bacillaceae</taxon>
        <taxon>Bacillus</taxon>
        <taxon>Bacillus cereus group</taxon>
    </lineage>
</organism>
<dbReference type="Proteomes" id="UP000221918">
    <property type="component" value="Unassembled WGS sequence"/>
</dbReference>
<dbReference type="SUPFAM" id="SSF50182">
    <property type="entry name" value="Sm-like ribonucleoproteins"/>
    <property type="match status" value="1"/>
</dbReference>
<dbReference type="Gene3D" id="2.30.30.100">
    <property type="match status" value="1"/>
</dbReference>
<evidence type="ECO:0000256" key="3">
    <source>
        <dbReference type="HAMAP-Rule" id="MF_00436"/>
    </source>
</evidence>
<dbReference type="PANTHER" id="PTHR34772:SF1">
    <property type="entry name" value="RNA-BINDING PROTEIN HFQ"/>
    <property type="match status" value="1"/>
</dbReference>
<comment type="subunit">
    <text evidence="3">Homohexamer.</text>
</comment>
<feature type="domain" description="Sm" evidence="4">
    <location>
        <begin position="21"/>
        <end position="77"/>
    </location>
</feature>
<evidence type="ECO:0000256" key="1">
    <source>
        <dbReference type="ARBA" id="ARBA00022884"/>
    </source>
</evidence>
<dbReference type="PROSITE" id="PS52002">
    <property type="entry name" value="SM"/>
    <property type="match status" value="1"/>
</dbReference>
<reference evidence="5 6" key="1">
    <citation type="submission" date="2017-09" db="EMBL/GenBank/DDBJ databases">
        <title>Large-scale bioinformatics analysis of Bacillus genomes uncovers conserved roles of natural products in bacterial physiology.</title>
        <authorList>
            <consortium name="Agbiome Team Llc"/>
            <person name="Bleich R.M."/>
            <person name="Grubbs K.J."/>
            <person name="Santa Maria K.C."/>
            <person name="Allen S.E."/>
            <person name="Farag S."/>
            <person name="Shank E.A."/>
            <person name="Bowers A."/>
        </authorList>
    </citation>
    <scope>NUCLEOTIDE SEQUENCE [LARGE SCALE GENOMIC DNA]</scope>
    <source>
        <strain evidence="5 6">AFS037265</strain>
    </source>
</reference>
<dbReference type="AlphaFoldDB" id="A0ABD6TCE0"/>
<evidence type="ECO:0000259" key="4">
    <source>
        <dbReference type="PROSITE" id="PS52002"/>
    </source>
</evidence>
<protein>
    <recommendedName>
        <fullName evidence="3">RNA-binding protein Hfq</fullName>
    </recommendedName>
</protein>
<accession>A0ABD6TCE0</accession>
<evidence type="ECO:0000313" key="5">
    <source>
        <dbReference type="EMBL" id="PHF04230.1"/>
    </source>
</evidence>
<dbReference type="InterPro" id="IPR047575">
    <property type="entry name" value="Sm"/>
</dbReference>
<dbReference type="EMBL" id="NUTL01000011">
    <property type="protein sequence ID" value="PHF04230.1"/>
    <property type="molecule type" value="Genomic_DNA"/>
</dbReference>
<sequence>METKSEVYQKGRTRNMVSLQEQVLQEAVQKNKDITLILVRGFHIKGTVKGYDSYSILMECEGKQQLVYKHTISTIRL</sequence>
<dbReference type="RefSeq" id="WP_098059930.1">
    <property type="nucleotide sequence ID" value="NZ_NUDW01000017.1"/>
</dbReference>
<keyword evidence="1 3" id="KW-0694">RNA-binding</keyword>
<comment type="caution">
    <text evidence="5">The sequence shown here is derived from an EMBL/GenBank/DDBJ whole genome shotgun (WGS) entry which is preliminary data.</text>
</comment>
<dbReference type="CDD" id="cd01716">
    <property type="entry name" value="Hfq"/>
    <property type="match status" value="1"/>
</dbReference>